<reference evidence="1 2" key="1">
    <citation type="submission" date="2019-09" db="EMBL/GenBank/DDBJ databases">
        <authorList>
            <person name="Chandra G."/>
            <person name="Truman W A."/>
        </authorList>
    </citation>
    <scope>NUCLEOTIDE SEQUENCE [LARGE SCALE GENOMIC DNA]</scope>
    <source>
        <strain evidence="1">PS704</strain>
    </source>
</reference>
<dbReference type="Proteomes" id="UP000326557">
    <property type="component" value="Unassembled WGS sequence"/>
</dbReference>
<sequence length="41" mass="4848">MTSPKGLMDCFDPTGRMHRVVLGIYHHENIDPDWFARRIAY</sequence>
<dbReference type="EMBL" id="CABVHP010000002">
    <property type="protein sequence ID" value="VVN78322.1"/>
    <property type="molecule type" value="Genomic_DNA"/>
</dbReference>
<gene>
    <name evidence="1" type="ORF">PS704_00889</name>
</gene>
<proteinExistence type="predicted"/>
<dbReference type="AlphaFoldDB" id="A0A5E7AFT7"/>
<accession>A0A5E7AFT7</accession>
<organism evidence="1 2">
    <name type="scientific">Pseudomonas fluorescens</name>
    <dbReference type="NCBI Taxonomy" id="294"/>
    <lineage>
        <taxon>Bacteria</taxon>
        <taxon>Pseudomonadati</taxon>
        <taxon>Pseudomonadota</taxon>
        <taxon>Gammaproteobacteria</taxon>
        <taxon>Pseudomonadales</taxon>
        <taxon>Pseudomonadaceae</taxon>
        <taxon>Pseudomonas</taxon>
    </lineage>
</organism>
<name>A0A5E7AFT7_PSEFL</name>
<protein>
    <submittedName>
        <fullName evidence="1">Uncharacterized protein</fullName>
    </submittedName>
</protein>
<evidence type="ECO:0000313" key="1">
    <source>
        <dbReference type="EMBL" id="VVN78322.1"/>
    </source>
</evidence>
<evidence type="ECO:0000313" key="2">
    <source>
        <dbReference type="Proteomes" id="UP000326557"/>
    </source>
</evidence>